<feature type="region of interest" description="Disordered" evidence="2">
    <location>
        <begin position="1"/>
        <end position="24"/>
    </location>
</feature>
<dbReference type="CDD" id="cd00592">
    <property type="entry name" value="HTH_MerR-like"/>
    <property type="match status" value="1"/>
</dbReference>
<dbReference type="SMART" id="SM00422">
    <property type="entry name" value="HTH_MERR"/>
    <property type="match status" value="1"/>
</dbReference>
<dbReference type="Gene3D" id="1.10.1660.10">
    <property type="match status" value="2"/>
</dbReference>
<dbReference type="AlphaFoldDB" id="A0AAW9SVE4"/>
<evidence type="ECO:0000313" key="4">
    <source>
        <dbReference type="EMBL" id="MEO3717801.1"/>
    </source>
</evidence>
<reference evidence="4" key="1">
    <citation type="submission" date="2023-05" db="EMBL/GenBank/DDBJ databases">
        <authorList>
            <person name="Du J."/>
        </authorList>
    </citation>
    <scope>NUCLEOTIDE SEQUENCE</scope>
    <source>
        <strain evidence="4">UMB1064</strain>
    </source>
</reference>
<organism evidence="4 5">
    <name type="scientific">Corynebacterium amycolatum</name>
    <dbReference type="NCBI Taxonomy" id="43765"/>
    <lineage>
        <taxon>Bacteria</taxon>
        <taxon>Bacillati</taxon>
        <taxon>Actinomycetota</taxon>
        <taxon>Actinomycetes</taxon>
        <taxon>Mycobacteriales</taxon>
        <taxon>Corynebacteriaceae</taxon>
        <taxon>Corynebacterium</taxon>
    </lineage>
</organism>
<keyword evidence="1" id="KW-0238">DNA-binding</keyword>
<comment type="caution">
    <text evidence="4">The sequence shown here is derived from an EMBL/GenBank/DDBJ whole genome shotgun (WGS) entry which is preliminary data.</text>
</comment>
<sequence length="252" mass="27210">MAAVHKSAVSQPAPSESTAKQARSVGKKKTIGAVLKEVKVEFPDVTLSKIRFLESEGLLCPSRSSSGYRRYSQADIDRLRYILTVQRDNYLPLKVIKEQLDEIDAGNAGGDGLASVTPLVTADQFREAAVVSLTQAELAERTGASEKFITELVRVGLITPDTLNMFDGDDLLITETAVKLAEFGLDARHLKTVRTAAAREADLVSLAASPLSKSRAASGKQKAVEMGREMTALMVTLHGTLVKRQVNKDLGK</sequence>
<feature type="domain" description="HTH merR-type" evidence="3">
    <location>
        <begin position="50"/>
        <end position="102"/>
    </location>
</feature>
<evidence type="ECO:0000256" key="2">
    <source>
        <dbReference type="SAM" id="MobiDB-lite"/>
    </source>
</evidence>
<name>A0AAW9SVE4_CORAY</name>
<dbReference type="InterPro" id="IPR047057">
    <property type="entry name" value="MerR_fam"/>
</dbReference>
<reference evidence="4" key="2">
    <citation type="submission" date="2024-05" db="EMBL/GenBank/DDBJ databases">
        <authorList>
            <person name="Wolfe A."/>
        </authorList>
    </citation>
    <scope>NUCLEOTIDE SEQUENCE</scope>
    <source>
        <strain evidence="4">UMB1064</strain>
    </source>
</reference>
<dbReference type="SUPFAM" id="SSF46955">
    <property type="entry name" value="Putative DNA-binding domain"/>
    <property type="match status" value="1"/>
</dbReference>
<feature type="compositionally biased region" description="Polar residues" evidence="2">
    <location>
        <begin position="8"/>
        <end position="21"/>
    </location>
</feature>
<dbReference type="Proteomes" id="UP001223646">
    <property type="component" value="Unassembled WGS sequence"/>
</dbReference>
<dbReference type="GO" id="GO:0003700">
    <property type="term" value="F:DNA-binding transcription factor activity"/>
    <property type="evidence" value="ECO:0007669"/>
    <property type="project" value="InterPro"/>
</dbReference>
<dbReference type="EMBL" id="JASOOY020000032">
    <property type="protein sequence ID" value="MEO3717801.1"/>
    <property type="molecule type" value="Genomic_DNA"/>
</dbReference>
<dbReference type="InterPro" id="IPR009061">
    <property type="entry name" value="DNA-bd_dom_put_sf"/>
</dbReference>
<proteinExistence type="predicted"/>
<evidence type="ECO:0000313" key="5">
    <source>
        <dbReference type="Proteomes" id="UP001223646"/>
    </source>
</evidence>
<dbReference type="InterPro" id="IPR000551">
    <property type="entry name" value="MerR-type_HTH_dom"/>
</dbReference>
<accession>A0AAW9SVE4</accession>
<evidence type="ECO:0000259" key="3">
    <source>
        <dbReference type="PROSITE" id="PS50937"/>
    </source>
</evidence>
<gene>
    <name evidence="4" type="ORF">QP460_009400</name>
</gene>
<dbReference type="PANTHER" id="PTHR30204:SF89">
    <property type="entry name" value="HTH MERR-TYPE DOMAIN-CONTAINING PROTEIN"/>
    <property type="match status" value="1"/>
</dbReference>
<dbReference type="Pfam" id="PF13411">
    <property type="entry name" value="MerR_1"/>
    <property type="match status" value="1"/>
</dbReference>
<dbReference type="PANTHER" id="PTHR30204">
    <property type="entry name" value="REDOX-CYCLING DRUG-SENSING TRANSCRIPTIONAL ACTIVATOR SOXR"/>
    <property type="match status" value="1"/>
</dbReference>
<dbReference type="PROSITE" id="PS50937">
    <property type="entry name" value="HTH_MERR_2"/>
    <property type="match status" value="1"/>
</dbReference>
<evidence type="ECO:0000256" key="1">
    <source>
        <dbReference type="ARBA" id="ARBA00023125"/>
    </source>
</evidence>
<protein>
    <submittedName>
        <fullName evidence="4">MerR family transcriptional regulator</fullName>
    </submittedName>
</protein>
<dbReference type="GO" id="GO:0003677">
    <property type="term" value="F:DNA binding"/>
    <property type="evidence" value="ECO:0007669"/>
    <property type="project" value="UniProtKB-KW"/>
</dbReference>